<dbReference type="PANTHER" id="PTHR30290">
    <property type="entry name" value="PERIPLASMIC BINDING COMPONENT OF ABC TRANSPORTER"/>
    <property type="match status" value="1"/>
</dbReference>
<dbReference type="GO" id="GO:0043190">
    <property type="term" value="C:ATP-binding cassette (ABC) transporter complex"/>
    <property type="evidence" value="ECO:0007669"/>
    <property type="project" value="InterPro"/>
</dbReference>
<dbReference type="GO" id="GO:0042938">
    <property type="term" value="P:dipeptide transport"/>
    <property type="evidence" value="ECO:0007669"/>
    <property type="project" value="TreeGrafter"/>
</dbReference>
<dbReference type="Pfam" id="PF00496">
    <property type="entry name" value="SBP_bac_5"/>
    <property type="match status" value="1"/>
</dbReference>
<evidence type="ECO:0000256" key="1">
    <source>
        <dbReference type="ARBA" id="ARBA00004418"/>
    </source>
</evidence>
<proteinExistence type="inferred from homology"/>
<accession>A0AAW9RK64</accession>
<comment type="similarity">
    <text evidence="2">Belongs to the bacterial solute-binding protein 5 family.</text>
</comment>
<dbReference type="FunFam" id="3.10.105.10:FF:000002">
    <property type="entry name" value="Dipeptide ABC transporter, substrate-binding protein"/>
    <property type="match status" value="1"/>
</dbReference>
<dbReference type="InterPro" id="IPR030678">
    <property type="entry name" value="Peptide/Ni-bd"/>
</dbReference>
<evidence type="ECO:0000256" key="2">
    <source>
        <dbReference type="ARBA" id="ARBA00005695"/>
    </source>
</evidence>
<dbReference type="Gene3D" id="3.90.76.10">
    <property type="entry name" value="Dipeptide-binding Protein, Domain 1"/>
    <property type="match status" value="1"/>
</dbReference>
<dbReference type="RefSeq" id="WP_340327874.1">
    <property type="nucleotide sequence ID" value="NZ_JAZHOF010000001.1"/>
</dbReference>
<evidence type="ECO:0000313" key="7">
    <source>
        <dbReference type="Proteomes" id="UP001378188"/>
    </source>
</evidence>
<evidence type="ECO:0000256" key="4">
    <source>
        <dbReference type="SAM" id="SignalP"/>
    </source>
</evidence>
<dbReference type="InterPro" id="IPR039424">
    <property type="entry name" value="SBP_5"/>
</dbReference>
<gene>
    <name evidence="6" type="ORF">V3328_01520</name>
</gene>
<evidence type="ECO:0000313" key="6">
    <source>
        <dbReference type="EMBL" id="MEJ8570136.1"/>
    </source>
</evidence>
<feature type="chain" id="PRO_5043891934" evidence="4">
    <location>
        <begin position="23"/>
        <end position="530"/>
    </location>
</feature>
<keyword evidence="3 4" id="KW-0732">Signal</keyword>
<dbReference type="EMBL" id="JAZHOF010000001">
    <property type="protein sequence ID" value="MEJ8570136.1"/>
    <property type="molecule type" value="Genomic_DNA"/>
</dbReference>
<dbReference type="Gene3D" id="3.10.105.10">
    <property type="entry name" value="Dipeptide-binding Protein, Domain 3"/>
    <property type="match status" value="1"/>
</dbReference>
<dbReference type="CDD" id="cd08493">
    <property type="entry name" value="PBP2_DppA_like"/>
    <property type="match status" value="1"/>
</dbReference>
<keyword evidence="7" id="KW-1185">Reference proteome</keyword>
<dbReference type="PIRSF" id="PIRSF002741">
    <property type="entry name" value="MppA"/>
    <property type="match status" value="1"/>
</dbReference>
<dbReference type="AlphaFoldDB" id="A0AAW9RK64"/>
<reference evidence="6 7" key="1">
    <citation type="submission" date="2024-02" db="EMBL/GenBank/DDBJ databases">
        <title>Genome analysis and characterization of Microbaculum marinisediminis sp. nov., isolated from marine sediment.</title>
        <authorList>
            <person name="Du Z.-J."/>
            <person name="Ye Y.-Q."/>
            <person name="Zhang Z.-R."/>
            <person name="Yuan S.-M."/>
            <person name="Zhang X.-Y."/>
        </authorList>
    </citation>
    <scope>NUCLEOTIDE SEQUENCE [LARGE SCALE GENOMIC DNA]</scope>
    <source>
        <strain evidence="6 7">SDUM1044001</strain>
    </source>
</reference>
<evidence type="ECO:0000256" key="3">
    <source>
        <dbReference type="ARBA" id="ARBA00022729"/>
    </source>
</evidence>
<feature type="domain" description="Solute-binding protein family 5" evidence="5">
    <location>
        <begin position="67"/>
        <end position="445"/>
    </location>
</feature>
<protein>
    <submittedName>
        <fullName evidence="6">ABC transporter substrate-binding protein</fullName>
    </submittedName>
</protein>
<dbReference type="InterPro" id="IPR000914">
    <property type="entry name" value="SBP_5_dom"/>
</dbReference>
<dbReference type="GO" id="GO:1904680">
    <property type="term" value="F:peptide transmembrane transporter activity"/>
    <property type="evidence" value="ECO:0007669"/>
    <property type="project" value="TreeGrafter"/>
</dbReference>
<evidence type="ECO:0000259" key="5">
    <source>
        <dbReference type="Pfam" id="PF00496"/>
    </source>
</evidence>
<dbReference type="FunFam" id="3.40.190.10:FF:000036">
    <property type="entry name" value="Dipeptide ABC transporter, substrate-binding protein"/>
    <property type="match status" value="1"/>
</dbReference>
<sequence length="530" mass="59811">MKFWTGCIVAVLVMTSAAAAEAKTLVFCSEGNPEALNPQIVTTTTGLNAARPMFNQLVEFVPGSTRIRPALARSWEVSPDGTEYIFHLRDDVQFHSSDDFTPTRPLNADDVLFSLERQWKQDHPFHAVSGAQYAYFKDMGMPELLKSIEKIDDMTIRIRLTRPEAPFLADLAMPFNSILSAEYAAQQLENGTPERLDEEPIGTGPFTFDSFQKDVAVRYQVFPDYWEGQQPIETLVFSITPNPAVRLTKLKAGECHVMAFPNPSDAQRISDDPNLKLMQQEGFNIGYLALNTSRPPFDDVRVRRAINMAIDKQAIIDGAYGGAGKAAKNPIPPTLWSYNDDIEDYPYDPAQAQRLLAEAGYPNGFETDLWYMPVSRPYNPDAKRVAELIQTDLSRIGVRANLVTREWSDYRTALQNGEHSMALYGWTGDNGDPDNFLNVLLGCTASRIGGNNVARWCDEDFDALVSRAKLTYDQEIRERLYREAQEIFKREAPWVPIAHSVVFMASRDEVDGFRMDPLGRHPFDHVDLKY</sequence>
<feature type="signal peptide" evidence="4">
    <location>
        <begin position="1"/>
        <end position="22"/>
    </location>
</feature>
<comment type="caution">
    <text evidence="6">The sequence shown here is derived from an EMBL/GenBank/DDBJ whole genome shotgun (WGS) entry which is preliminary data.</text>
</comment>
<dbReference type="Gene3D" id="3.40.190.10">
    <property type="entry name" value="Periplasmic binding protein-like II"/>
    <property type="match status" value="1"/>
</dbReference>
<comment type="subcellular location">
    <subcellularLocation>
        <location evidence="1">Periplasm</location>
    </subcellularLocation>
</comment>
<dbReference type="SUPFAM" id="SSF53850">
    <property type="entry name" value="Periplasmic binding protein-like II"/>
    <property type="match status" value="1"/>
</dbReference>
<name>A0AAW9RK64_9HYPH</name>
<dbReference type="GO" id="GO:0030288">
    <property type="term" value="C:outer membrane-bounded periplasmic space"/>
    <property type="evidence" value="ECO:0007669"/>
    <property type="project" value="TreeGrafter"/>
</dbReference>
<dbReference type="Proteomes" id="UP001378188">
    <property type="component" value="Unassembled WGS sequence"/>
</dbReference>
<dbReference type="PANTHER" id="PTHR30290:SF38">
    <property type="entry name" value="D,D-DIPEPTIDE-BINDING PERIPLASMIC PROTEIN DDPA-RELATED"/>
    <property type="match status" value="1"/>
</dbReference>
<organism evidence="6 7">
    <name type="scientific">Microbaculum marinum</name>
    <dbReference type="NCBI Taxonomy" id="1764581"/>
    <lineage>
        <taxon>Bacteria</taxon>
        <taxon>Pseudomonadati</taxon>
        <taxon>Pseudomonadota</taxon>
        <taxon>Alphaproteobacteria</taxon>
        <taxon>Hyphomicrobiales</taxon>
        <taxon>Tepidamorphaceae</taxon>
        <taxon>Microbaculum</taxon>
    </lineage>
</organism>